<dbReference type="InterPro" id="IPR051225">
    <property type="entry name" value="NAD(P)_epim/dehydratase"/>
</dbReference>
<gene>
    <name evidence="8" type="ORF">RDWZM_009598</name>
</gene>
<reference evidence="8" key="1">
    <citation type="submission" date="2022-12" db="EMBL/GenBank/DDBJ databases">
        <title>Genome assemblies of Blomia tropicalis.</title>
        <authorList>
            <person name="Cui Y."/>
        </authorList>
    </citation>
    <scope>NUCLEOTIDE SEQUENCE</scope>
    <source>
        <tissue evidence="8">Adult mites</tissue>
    </source>
</reference>
<feature type="domain" description="NAD-dependent epimerase/dehydratase" evidence="7">
    <location>
        <begin position="63"/>
        <end position="297"/>
    </location>
</feature>
<evidence type="ECO:0000256" key="2">
    <source>
        <dbReference type="ARBA" id="ARBA00050613"/>
    </source>
</evidence>
<dbReference type="InterPro" id="IPR036291">
    <property type="entry name" value="NAD(P)-bd_dom_sf"/>
</dbReference>
<evidence type="ECO:0000313" key="9">
    <source>
        <dbReference type="Proteomes" id="UP001142055"/>
    </source>
</evidence>
<dbReference type="EC" id="1.1.1.103" evidence="5"/>
<proteinExistence type="inferred from homology"/>
<sequence length="408" mass="46475">MWNNLAKFRFVATKLSTTNRHFVRTIQNGVQNESINVKTNESNRKSQIRHNSSFYSNNDGPRVLITGSFGQLGIGLANMMRQRYGNDNVIMSDIVKPTRLNNGPFAYVDVLDAQSIQSAVVQHSVDWIVHFSALLSSVGEKNVPRAIQVNIGGLHNVLEVAQRFKLRIFVPSTIGAFGPESPRHIATPDLCVQRPKTIYGVSKVHAELLGEYYHHKHGLDFRSLRFPGIISADTQPGGGTTDYAVDIFHKAWQNGQYECYLRPDTRLPMMYIDDSLRSLIELMEAPERCLTQRTYNIHAMDFTPTELASAIQKYVPSMKLSFTGHDSRQDIADTWPFALNDTSARQDWNWNHHFDLDRLCRAMFVKLSQLEPTSTHVNQEILMEAIQMEQMEQNKYDSLNDDRSILAN</sequence>
<dbReference type="PANTHER" id="PTHR42687:SF1">
    <property type="entry name" value="L-THREONINE 3-DEHYDROGENASE, MITOCHONDRIAL"/>
    <property type="match status" value="1"/>
</dbReference>
<evidence type="ECO:0000256" key="6">
    <source>
        <dbReference type="ARBA" id="ARBA00069940"/>
    </source>
</evidence>
<comment type="function">
    <text evidence="3">Catalyzes the NAD(+)-dependent oxidation of L-threonine to 2-amino-3-ketobutyrate, mediating L-threonine catabolism.</text>
</comment>
<dbReference type="InterPro" id="IPR001509">
    <property type="entry name" value="Epimerase_deHydtase"/>
</dbReference>
<comment type="catalytic activity">
    <reaction evidence="2">
        <text>L-threonine + NAD(+) = (2S)-2-amino-3-oxobutanoate + NADH + H(+)</text>
        <dbReference type="Rhea" id="RHEA:13161"/>
        <dbReference type="ChEBI" id="CHEBI:15378"/>
        <dbReference type="ChEBI" id="CHEBI:57540"/>
        <dbReference type="ChEBI" id="CHEBI:57926"/>
        <dbReference type="ChEBI" id="CHEBI:57945"/>
        <dbReference type="ChEBI" id="CHEBI:78948"/>
        <dbReference type="EC" id="1.1.1.103"/>
    </reaction>
</comment>
<accession>A0A9Q0RMF7</accession>
<dbReference type="OrthoDB" id="10058185at2759"/>
<dbReference type="GO" id="GO:0008743">
    <property type="term" value="F:L-threonine 3-dehydrogenase activity"/>
    <property type="evidence" value="ECO:0007669"/>
    <property type="project" value="UniProtKB-EC"/>
</dbReference>
<dbReference type="FunFam" id="3.40.50.720:FF:000077">
    <property type="entry name" value="L-threonine 3-dehydrogenase, mitochondrial"/>
    <property type="match status" value="1"/>
</dbReference>
<keyword evidence="9" id="KW-1185">Reference proteome</keyword>
<comment type="pathway">
    <text evidence="4">Amino-acid degradation; L-threonine degradation via oxydo-reductase pathway; glycine from L-threonine: step 1/2.</text>
</comment>
<dbReference type="SUPFAM" id="SSF51735">
    <property type="entry name" value="NAD(P)-binding Rossmann-fold domains"/>
    <property type="match status" value="1"/>
</dbReference>
<dbReference type="AlphaFoldDB" id="A0A9Q0RMF7"/>
<comment type="similarity">
    <text evidence="1">Belongs to the NAD(P)-dependent epimerase/dehydratase family.</text>
</comment>
<dbReference type="PANTHER" id="PTHR42687">
    <property type="entry name" value="L-THREONINE 3-DEHYDROGENASE"/>
    <property type="match status" value="1"/>
</dbReference>
<evidence type="ECO:0000256" key="4">
    <source>
        <dbReference type="ARBA" id="ARBA00060557"/>
    </source>
</evidence>
<protein>
    <recommendedName>
        <fullName evidence="6">L-threonine 3-dehydrogenase, mitochondrial</fullName>
        <ecNumber evidence="5">1.1.1.103</ecNumber>
    </recommendedName>
</protein>
<evidence type="ECO:0000256" key="3">
    <source>
        <dbReference type="ARBA" id="ARBA00059023"/>
    </source>
</evidence>
<dbReference type="Proteomes" id="UP001142055">
    <property type="component" value="Chromosome 3"/>
</dbReference>
<dbReference type="OMA" id="HWHASPR"/>
<evidence type="ECO:0000256" key="1">
    <source>
        <dbReference type="ARBA" id="ARBA00007637"/>
    </source>
</evidence>
<dbReference type="CDD" id="cd05272">
    <property type="entry name" value="TDH_SDR_e"/>
    <property type="match status" value="1"/>
</dbReference>
<name>A0A9Q0RMF7_BLOTA</name>
<dbReference type="Gene3D" id="3.40.50.720">
    <property type="entry name" value="NAD(P)-binding Rossmann-like Domain"/>
    <property type="match status" value="1"/>
</dbReference>
<organism evidence="8 9">
    <name type="scientific">Blomia tropicalis</name>
    <name type="common">Mite</name>
    <dbReference type="NCBI Taxonomy" id="40697"/>
    <lineage>
        <taxon>Eukaryota</taxon>
        <taxon>Metazoa</taxon>
        <taxon>Ecdysozoa</taxon>
        <taxon>Arthropoda</taxon>
        <taxon>Chelicerata</taxon>
        <taxon>Arachnida</taxon>
        <taxon>Acari</taxon>
        <taxon>Acariformes</taxon>
        <taxon>Sarcoptiformes</taxon>
        <taxon>Astigmata</taxon>
        <taxon>Glycyphagoidea</taxon>
        <taxon>Echimyopodidae</taxon>
        <taxon>Blomia</taxon>
    </lineage>
</organism>
<dbReference type="Pfam" id="PF01370">
    <property type="entry name" value="Epimerase"/>
    <property type="match status" value="1"/>
</dbReference>
<dbReference type="GO" id="GO:0006567">
    <property type="term" value="P:L-threonine catabolic process"/>
    <property type="evidence" value="ECO:0007669"/>
    <property type="project" value="TreeGrafter"/>
</dbReference>
<comment type="caution">
    <text evidence="8">The sequence shown here is derived from an EMBL/GenBank/DDBJ whole genome shotgun (WGS) entry which is preliminary data.</text>
</comment>
<evidence type="ECO:0000259" key="7">
    <source>
        <dbReference type="Pfam" id="PF01370"/>
    </source>
</evidence>
<dbReference type="EMBL" id="JAPWDV010000003">
    <property type="protein sequence ID" value="KAJ6218441.1"/>
    <property type="molecule type" value="Genomic_DNA"/>
</dbReference>
<evidence type="ECO:0000313" key="8">
    <source>
        <dbReference type="EMBL" id="KAJ6218441.1"/>
    </source>
</evidence>
<evidence type="ECO:0000256" key="5">
    <source>
        <dbReference type="ARBA" id="ARBA00066604"/>
    </source>
</evidence>